<keyword evidence="2" id="KW-1185">Reference proteome</keyword>
<dbReference type="Proteomes" id="UP000620262">
    <property type="component" value="Unassembled WGS sequence"/>
</dbReference>
<evidence type="ECO:0000313" key="2">
    <source>
        <dbReference type="Proteomes" id="UP000620262"/>
    </source>
</evidence>
<reference evidence="1 2" key="1">
    <citation type="submission" date="2020-10" db="EMBL/GenBank/DDBJ databases">
        <title>Sequencing the genomes of 1000 actinobacteria strains.</title>
        <authorList>
            <person name="Klenk H.-P."/>
        </authorList>
    </citation>
    <scope>NUCLEOTIDE SEQUENCE [LARGE SCALE GENOMIC DNA]</scope>
    <source>
        <strain evidence="1 2">DSM 7307</strain>
    </source>
</reference>
<comment type="caution">
    <text evidence="1">The sequence shown here is derived from an EMBL/GenBank/DDBJ whole genome shotgun (WGS) entry which is preliminary data.</text>
</comment>
<protein>
    <recommendedName>
        <fullName evidence="3">DUF2833 domain-containing protein</fullName>
    </recommendedName>
</protein>
<accession>A0ABR9ITU9</accession>
<evidence type="ECO:0008006" key="3">
    <source>
        <dbReference type="Google" id="ProtNLM"/>
    </source>
</evidence>
<organism evidence="1 2">
    <name type="scientific">Rhizobium viscosum</name>
    <name type="common">Arthrobacter viscosus</name>
    <dbReference type="NCBI Taxonomy" id="1673"/>
    <lineage>
        <taxon>Bacteria</taxon>
        <taxon>Pseudomonadati</taxon>
        <taxon>Pseudomonadota</taxon>
        <taxon>Alphaproteobacteria</taxon>
        <taxon>Hyphomicrobiales</taxon>
        <taxon>Rhizobiaceae</taxon>
        <taxon>Rhizobium/Agrobacterium group</taxon>
        <taxon>Rhizobium</taxon>
    </lineage>
</organism>
<evidence type="ECO:0000313" key="1">
    <source>
        <dbReference type="EMBL" id="MBE1506558.1"/>
    </source>
</evidence>
<dbReference type="EMBL" id="JADBEC010000001">
    <property type="protein sequence ID" value="MBE1506558.1"/>
    <property type="molecule type" value="Genomic_DNA"/>
</dbReference>
<name>A0ABR9ITU9_RHIVS</name>
<proteinExistence type="predicted"/>
<gene>
    <name evidence="1" type="ORF">H4W29_003739</name>
</gene>
<sequence>MAAEITIIEARPSHIRTIASRMRAADREEVFAASGRSPLSALCFSYRHSSLAWTALFDGRPEVMWGIGDINILTGIGAPWLLGTDAVEKNFRGFLRISKDWPAQLLSHYRLLRNVVDARNAISIRWLEWLGFRLFAPVEINAHPFHLFEMGEADV</sequence>